<feature type="transmembrane region" description="Helical" evidence="4">
    <location>
        <begin position="6"/>
        <end position="28"/>
    </location>
</feature>
<reference evidence="5 6" key="1">
    <citation type="submission" date="2016-10" db="EMBL/GenBank/DDBJ databases">
        <authorList>
            <person name="Varghese N."/>
            <person name="Submissions S."/>
        </authorList>
    </citation>
    <scope>NUCLEOTIDE SEQUENCE [LARGE SCALE GENOMIC DNA]</scope>
    <source>
        <strain evidence="5 6">DSM 13796</strain>
    </source>
</reference>
<evidence type="ECO:0000313" key="6">
    <source>
        <dbReference type="Proteomes" id="UP000182762"/>
    </source>
</evidence>
<dbReference type="PANTHER" id="PTHR34703">
    <property type="entry name" value="ANTIPORTER SUBUNIT MNHG2-RELATED"/>
    <property type="match status" value="1"/>
</dbReference>
<keyword evidence="4" id="KW-0472">Membrane</keyword>
<feature type="transmembrane region" description="Helical" evidence="4">
    <location>
        <begin position="40"/>
        <end position="60"/>
    </location>
</feature>
<dbReference type="Pfam" id="PF03334">
    <property type="entry name" value="PhaG_MnhG_YufB"/>
    <property type="match status" value="1"/>
</dbReference>
<evidence type="ECO:0000313" key="5">
    <source>
        <dbReference type="EMBL" id="SFQ63503.1"/>
    </source>
</evidence>
<dbReference type="PANTHER" id="PTHR34703:SF1">
    <property type="entry name" value="ANTIPORTER SUBUNIT MNHG2-RELATED"/>
    <property type="match status" value="1"/>
</dbReference>
<keyword evidence="4" id="KW-1133">Transmembrane helix</keyword>
<dbReference type="RefSeq" id="WP_061804576.1">
    <property type="nucleotide sequence ID" value="NZ_FOXX01000005.1"/>
</dbReference>
<organism evidence="5 6">
    <name type="scientific">Priestia endophytica DSM 13796</name>
    <dbReference type="NCBI Taxonomy" id="1121089"/>
    <lineage>
        <taxon>Bacteria</taxon>
        <taxon>Bacillati</taxon>
        <taxon>Bacillota</taxon>
        <taxon>Bacilli</taxon>
        <taxon>Bacillales</taxon>
        <taxon>Bacillaceae</taxon>
        <taxon>Priestia</taxon>
    </lineage>
</organism>
<dbReference type="NCBIfam" id="NF009314">
    <property type="entry name" value="PRK12674.1-2"/>
    <property type="match status" value="1"/>
</dbReference>
<keyword evidence="3" id="KW-0050">Antiport</keyword>
<dbReference type="NCBIfam" id="TIGR01300">
    <property type="entry name" value="CPA3_mnhG_phaG"/>
    <property type="match status" value="1"/>
</dbReference>
<evidence type="ECO:0000256" key="1">
    <source>
        <dbReference type="ARBA" id="ARBA00004141"/>
    </source>
</evidence>
<comment type="similarity">
    <text evidence="2">Belongs to the CPA3 antiporters (TC 2.A.63) subunit G family.</text>
</comment>
<dbReference type="GeneID" id="93711153"/>
<keyword evidence="4" id="KW-0812">Transmembrane</keyword>
<keyword evidence="3" id="KW-0813">Transport</keyword>
<gene>
    <name evidence="5" type="ORF">SAMN02745910_02505</name>
</gene>
<dbReference type="InterPro" id="IPR005133">
    <property type="entry name" value="PhaG_MnhG_YufB"/>
</dbReference>
<dbReference type="EMBL" id="FOXX01000005">
    <property type="protein sequence ID" value="SFQ63503.1"/>
    <property type="molecule type" value="Genomic_DNA"/>
</dbReference>
<evidence type="ECO:0000256" key="4">
    <source>
        <dbReference type="SAM" id="Phobius"/>
    </source>
</evidence>
<keyword evidence="6" id="KW-1185">Reference proteome</keyword>
<dbReference type="Proteomes" id="UP000182762">
    <property type="component" value="Unassembled WGS sequence"/>
</dbReference>
<comment type="subcellular location">
    <subcellularLocation>
        <location evidence="1">Membrane</location>
        <topology evidence="1">Multi-pass membrane protein</topology>
    </subcellularLocation>
</comment>
<protein>
    <submittedName>
        <fullName evidence="5">Multicomponent Na+:H+ antiporter subunit G</fullName>
    </submittedName>
</protein>
<proteinExistence type="inferred from homology"/>
<accession>A0A1I6A4G9</accession>
<sequence>MTETAKLIVGILVLLGSLLSLITTIGMLRFPDTYTRAHAASKSATLGIMFTLIGTAAYFWFTKGYISAKVILGIIFVLMTTPVASHLITRASYNKGVALWKGSVRDDLKEKYKKQKQEQ</sequence>
<name>A0A1I6A4G9_9BACI</name>
<feature type="transmembrane region" description="Helical" evidence="4">
    <location>
        <begin position="66"/>
        <end position="88"/>
    </location>
</feature>
<evidence type="ECO:0000256" key="3">
    <source>
        <dbReference type="ARBA" id="ARBA00022449"/>
    </source>
</evidence>
<evidence type="ECO:0000256" key="2">
    <source>
        <dbReference type="ARBA" id="ARBA00008404"/>
    </source>
</evidence>
<comment type="caution">
    <text evidence="5">The sequence shown here is derived from an EMBL/GenBank/DDBJ whole genome shotgun (WGS) entry which is preliminary data.</text>
</comment>